<dbReference type="Proteomes" id="UP001385951">
    <property type="component" value="Unassembled WGS sequence"/>
</dbReference>
<dbReference type="PROSITE" id="PS00028">
    <property type="entry name" value="ZINC_FINGER_C2H2_1"/>
    <property type="match status" value="2"/>
</dbReference>
<evidence type="ECO:0000313" key="8">
    <source>
        <dbReference type="Proteomes" id="UP001385951"/>
    </source>
</evidence>
<dbReference type="PANTHER" id="PTHR23041:SF78">
    <property type="entry name" value="E3 UBIQUITIN-PROTEIN LIGASE RNF4"/>
    <property type="match status" value="1"/>
</dbReference>
<evidence type="ECO:0000313" key="7">
    <source>
        <dbReference type="EMBL" id="KAK7683461.1"/>
    </source>
</evidence>
<dbReference type="InterPro" id="IPR017907">
    <property type="entry name" value="Znf_RING_CS"/>
</dbReference>
<feature type="compositionally biased region" description="Low complexity" evidence="5">
    <location>
        <begin position="290"/>
        <end position="302"/>
    </location>
</feature>
<dbReference type="SMART" id="SM00355">
    <property type="entry name" value="ZnF_C2H2"/>
    <property type="match status" value="3"/>
</dbReference>
<dbReference type="EMBL" id="JASBNA010000030">
    <property type="protein sequence ID" value="KAK7683461.1"/>
    <property type="molecule type" value="Genomic_DNA"/>
</dbReference>
<feature type="region of interest" description="Disordered" evidence="5">
    <location>
        <begin position="1"/>
        <end position="28"/>
    </location>
</feature>
<evidence type="ECO:0000256" key="1">
    <source>
        <dbReference type="ARBA" id="ARBA00022723"/>
    </source>
</evidence>
<feature type="domain" description="RING-type" evidence="6">
    <location>
        <begin position="319"/>
        <end position="357"/>
    </location>
</feature>
<dbReference type="GO" id="GO:0008270">
    <property type="term" value="F:zinc ion binding"/>
    <property type="evidence" value="ECO:0007669"/>
    <property type="project" value="UniProtKB-KW"/>
</dbReference>
<dbReference type="SMART" id="SM00184">
    <property type="entry name" value="RING"/>
    <property type="match status" value="1"/>
</dbReference>
<dbReference type="InterPro" id="IPR013087">
    <property type="entry name" value="Znf_C2H2_type"/>
</dbReference>
<accession>A0AAW0G1E8</accession>
<dbReference type="SUPFAM" id="SSF57850">
    <property type="entry name" value="RING/U-box"/>
    <property type="match status" value="1"/>
</dbReference>
<dbReference type="InterPro" id="IPR013083">
    <property type="entry name" value="Znf_RING/FYVE/PHD"/>
</dbReference>
<sequence length="366" mass="39581">MLRPRPTNSLWPKSSQCEKHVQTDPPAERKEIAIQSSESSLKIEDGLLDQCQPPKMVASQSKVFCSPCRIFVPVHDLEAHFRVSLNHPSCDSCSMGFENGLSFTKHAFTFHTELCCETCGLAFSGSHLLDQHYADSGIHVTCPVCTHGFKDEILLQEHLQAGCHEDVDLVEPDTFASGLDQITEMKRNDDDEDTPDSIVSSSRSRRSSISSASFITSIERPASALSVATMSVADSSSANSILSVAAAGRQCAGPLERGDSHSRVDMRSISTIPPSPTPTGHEEPIQANRIPSSTSQSIAPSSVTAPQNLLTKSKNSFDCRVCGHCPEEPVATMCGHLFCLRCLVQGLASTGRCPACDNVILLRLQV</sequence>
<dbReference type="PANTHER" id="PTHR23041">
    <property type="entry name" value="RING FINGER DOMAIN-CONTAINING"/>
    <property type="match status" value="1"/>
</dbReference>
<evidence type="ECO:0000256" key="2">
    <source>
        <dbReference type="ARBA" id="ARBA00022771"/>
    </source>
</evidence>
<reference evidence="7 8" key="1">
    <citation type="submission" date="2022-09" db="EMBL/GenBank/DDBJ databases">
        <authorList>
            <person name="Palmer J.M."/>
        </authorList>
    </citation>
    <scope>NUCLEOTIDE SEQUENCE [LARGE SCALE GENOMIC DNA]</scope>
    <source>
        <strain evidence="7 8">DSM 7382</strain>
    </source>
</reference>
<evidence type="ECO:0000256" key="4">
    <source>
        <dbReference type="PROSITE-ProRule" id="PRU00175"/>
    </source>
</evidence>
<dbReference type="Pfam" id="PF00097">
    <property type="entry name" value="zf-C3HC4"/>
    <property type="match status" value="1"/>
</dbReference>
<organism evidence="7 8">
    <name type="scientific">Cerrena zonata</name>
    <dbReference type="NCBI Taxonomy" id="2478898"/>
    <lineage>
        <taxon>Eukaryota</taxon>
        <taxon>Fungi</taxon>
        <taxon>Dikarya</taxon>
        <taxon>Basidiomycota</taxon>
        <taxon>Agaricomycotina</taxon>
        <taxon>Agaricomycetes</taxon>
        <taxon>Polyporales</taxon>
        <taxon>Cerrenaceae</taxon>
        <taxon>Cerrena</taxon>
    </lineage>
</organism>
<name>A0AAW0G1E8_9APHY</name>
<feature type="compositionally biased region" description="Polar residues" evidence="5">
    <location>
        <begin position="1"/>
        <end position="15"/>
    </location>
</feature>
<proteinExistence type="predicted"/>
<keyword evidence="2 4" id="KW-0863">Zinc-finger</keyword>
<dbReference type="InterPro" id="IPR001841">
    <property type="entry name" value="Znf_RING"/>
</dbReference>
<keyword evidence="1" id="KW-0479">Metal-binding</keyword>
<feature type="region of interest" description="Disordered" evidence="5">
    <location>
        <begin position="184"/>
        <end position="204"/>
    </location>
</feature>
<feature type="compositionally biased region" description="Basic and acidic residues" evidence="5">
    <location>
        <begin position="16"/>
        <end position="28"/>
    </location>
</feature>
<dbReference type="Gene3D" id="3.30.40.10">
    <property type="entry name" value="Zinc/RING finger domain, C3HC4 (zinc finger)"/>
    <property type="match status" value="1"/>
</dbReference>
<dbReference type="InterPro" id="IPR047134">
    <property type="entry name" value="RNF4"/>
</dbReference>
<evidence type="ECO:0000256" key="3">
    <source>
        <dbReference type="ARBA" id="ARBA00022833"/>
    </source>
</evidence>
<feature type="compositionally biased region" description="Basic and acidic residues" evidence="5">
    <location>
        <begin position="256"/>
        <end position="266"/>
    </location>
</feature>
<keyword evidence="3" id="KW-0862">Zinc</keyword>
<dbReference type="InterPro" id="IPR018957">
    <property type="entry name" value="Znf_C3HC4_RING-type"/>
</dbReference>
<keyword evidence="8" id="KW-1185">Reference proteome</keyword>
<dbReference type="PROSITE" id="PS00518">
    <property type="entry name" value="ZF_RING_1"/>
    <property type="match status" value="1"/>
</dbReference>
<evidence type="ECO:0000256" key="5">
    <source>
        <dbReference type="SAM" id="MobiDB-lite"/>
    </source>
</evidence>
<dbReference type="AlphaFoldDB" id="A0AAW0G1E8"/>
<dbReference type="PROSITE" id="PS50089">
    <property type="entry name" value="ZF_RING_2"/>
    <property type="match status" value="1"/>
</dbReference>
<gene>
    <name evidence="7" type="ORF">QCA50_013294</name>
</gene>
<comment type="caution">
    <text evidence="7">The sequence shown here is derived from an EMBL/GenBank/DDBJ whole genome shotgun (WGS) entry which is preliminary data.</text>
</comment>
<feature type="region of interest" description="Disordered" evidence="5">
    <location>
        <begin position="252"/>
        <end position="305"/>
    </location>
</feature>
<evidence type="ECO:0000259" key="6">
    <source>
        <dbReference type="PROSITE" id="PS50089"/>
    </source>
</evidence>
<protein>
    <recommendedName>
        <fullName evidence="6">RING-type domain-containing protein</fullName>
    </recommendedName>
</protein>